<evidence type="ECO:0000256" key="11">
    <source>
        <dbReference type="SAM" id="MobiDB-lite"/>
    </source>
</evidence>
<dbReference type="PANTHER" id="PTHR32285">
    <property type="entry name" value="PROTEIN TRICHOME BIREFRINGENCE-LIKE 9-RELATED"/>
    <property type="match status" value="1"/>
</dbReference>
<feature type="domain" description="Trichome birefringence-like C-terminal" evidence="12">
    <location>
        <begin position="166"/>
        <end position="428"/>
    </location>
</feature>
<evidence type="ECO:0000256" key="10">
    <source>
        <dbReference type="ARBA" id="ARBA00023180"/>
    </source>
</evidence>
<evidence type="ECO:0000256" key="3">
    <source>
        <dbReference type="ARBA" id="ARBA00022679"/>
    </source>
</evidence>
<evidence type="ECO:0000259" key="13">
    <source>
        <dbReference type="Pfam" id="PF14416"/>
    </source>
</evidence>
<keyword evidence="8" id="KW-0472">Membrane</keyword>
<dbReference type="eggNOG" id="ENOG502SJAQ">
    <property type="taxonomic scope" value="Eukaryota"/>
</dbReference>
<evidence type="ECO:0000313" key="14">
    <source>
        <dbReference type="EnsemblPlants" id="OMERI11G00700.1"/>
    </source>
</evidence>
<evidence type="ECO:0000313" key="15">
    <source>
        <dbReference type="Proteomes" id="UP000008021"/>
    </source>
</evidence>
<keyword evidence="4" id="KW-0812">Transmembrane</keyword>
<reference evidence="14" key="1">
    <citation type="submission" date="2015-04" db="UniProtKB">
        <authorList>
            <consortium name="EnsemblPlants"/>
        </authorList>
    </citation>
    <scope>IDENTIFICATION</scope>
</reference>
<feature type="domain" description="Trichome birefringence-like C-terminal" evidence="12">
    <location>
        <begin position="433"/>
        <end position="542"/>
    </location>
</feature>
<evidence type="ECO:0000256" key="4">
    <source>
        <dbReference type="ARBA" id="ARBA00022692"/>
    </source>
</evidence>
<dbReference type="HOGENOM" id="CLU_020953_3_0_1"/>
<reference evidence="14" key="2">
    <citation type="submission" date="2018-05" db="EMBL/GenBank/DDBJ databases">
        <title>OmerRS3 (Oryza meridionalis Reference Sequence Version 3).</title>
        <authorList>
            <person name="Zhang J."/>
            <person name="Kudrna D."/>
            <person name="Lee S."/>
            <person name="Talag J."/>
            <person name="Welchert J."/>
            <person name="Wing R.A."/>
        </authorList>
    </citation>
    <scope>NUCLEOTIDE SEQUENCE [LARGE SCALE GENOMIC DNA]</scope>
    <source>
        <strain evidence="14">cv. OR44</strain>
    </source>
</reference>
<dbReference type="GO" id="GO:1990538">
    <property type="term" value="F:xylan O-acetyltransferase activity"/>
    <property type="evidence" value="ECO:0007669"/>
    <property type="project" value="UniProtKB-ARBA"/>
</dbReference>
<feature type="compositionally biased region" description="Low complexity" evidence="11">
    <location>
        <begin position="1"/>
        <end position="14"/>
    </location>
</feature>
<feature type="domain" description="Trichome birefringence-like N-terminal" evidence="13">
    <location>
        <begin position="112"/>
        <end position="165"/>
    </location>
</feature>
<dbReference type="STRING" id="40149.A0A0E0F1G3"/>
<feature type="region of interest" description="Disordered" evidence="11">
    <location>
        <begin position="1"/>
        <end position="37"/>
    </location>
</feature>
<dbReference type="GO" id="GO:0000139">
    <property type="term" value="C:Golgi membrane"/>
    <property type="evidence" value="ECO:0007669"/>
    <property type="project" value="UniProtKB-SubCell"/>
</dbReference>
<evidence type="ECO:0000256" key="5">
    <source>
        <dbReference type="ARBA" id="ARBA00022968"/>
    </source>
</evidence>
<dbReference type="Pfam" id="PF13839">
    <property type="entry name" value="PC-Esterase"/>
    <property type="match status" value="2"/>
</dbReference>
<dbReference type="EnsemblPlants" id="OMERI11G00700.1">
    <property type="protein sequence ID" value="OMERI11G00700.1"/>
    <property type="gene ID" value="OMERI11G00700"/>
</dbReference>
<evidence type="ECO:0000256" key="8">
    <source>
        <dbReference type="ARBA" id="ARBA00023136"/>
    </source>
</evidence>
<dbReference type="Proteomes" id="UP000008021">
    <property type="component" value="Chromosome 11"/>
</dbReference>
<keyword evidence="3" id="KW-0808">Transferase</keyword>
<keyword evidence="6" id="KW-1133">Transmembrane helix</keyword>
<keyword evidence="5" id="KW-0735">Signal-anchor</keyword>
<keyword evidence="15" id="KW-1185">Reference proteome</keyword>
<keyword evidence="9" id="KW-1015">Disulfide bond</keyword>
<dbReference type="InterPro" id="IPR025846">
    <property type="entry name" value="TBL_N"/>
</dbReference>
<comment type="similarity">
    <text evidence="2">Belongs to the PC-esterase family. TBL subfamily.</text>
</comment>
<evidence type="ECO:0000256" key="1">
    <source>
        <dbReference type="ARBA" id="ARBA00004323"/>
    </source>
</evidence>
<sequence>MTKPQQQSPPSTTTSPPPPPPSTPPPASSSSSAKPTRPLALDTLASSSRSLLAALRRSPVTTLVAAFFLLALFMYGEDVRTLAELSIDDYLYPDADFYNVSGLPPLILPPPTCDLSRGRWVFDNTSLPAYREKECTFLTKQVSCLANGRPDHLWQYWRWQPNNCSLPTFDARRFMEKMRGKRMMFVGDSLNRNQWESLVCLVQPILSKGRKKIVKRGSFNIFYAKEYRATLEFYWAPFLVESNSDNPNFHHIDQRIISPERIESHANNWKDVDYLIFNTYIWWMNNEDIKVRRPNSTSWSEHDEMPRIETYGRVFKTWSTWLEQNVDPARTSVFFMTISPLHNSPAQWGNPNGIKCVKETLPVLNYTKPLDLNHDMRMYDLVAKVAKNMKNVPVSLIDITRMSDYRKDAHTSLYSIRQGKLLTPEQKADPQNPAQWGNPNGIKCVKETLPVLNYTKPLDLNHDMRMYDLVAKVAKNMKNVPVSLIDITRMSDYRKDAHTSLYSIRQGKLLTPEQKADPQKYADCIHWCLPGVPDVWNQILYTRILSKSSPPSPHPPLPPQ</sequence>
<evidence type="ECO:0000256" key="2">
    <source>
        <dbReference type="ARBA" id="ARBA00007727"/>
    </source>
</evidence>
<dbReference type="AlphaFoldDB" id="A0A0E0F1G3"/>
<proteinExistence type="inferred from homology"/>
<dbReference type="PANTHER" id="PTHR32285:SF285">
    <property type="entry name" value="XYLAN O-ACETYLTRANSFERASE 3"/>
    <property type="match status" value="1"/>
</dbReference>
<accession>A0A0E0F1G3</accession>
<name>A0A0E0F1G3_9ORYZ</name>
<evidence type="ECO:0000256" key="9">
    <source>
        <dbReference type="ARBA" id="ARBA00023157"/>
    </source>
</evidence>
<dbReference type="InterPro" id="IPR029962">
    <property type="entry name" value="TBL"/>
</dbReference>
<dbReference type="Pfam" id="PF14416">
    <property type="entry name" value="PMR5N"/>
    <property type="match status" value="1"/>
</dbReference>
<dbReference type="Gramene" id="OMERI11G00700.1">
    <property type="protein sequence ID" value="OMERI11G00700.1"/>
    <property type="gene ID" value="OMERI11G00700"/>
</dbReference>
<dbReference type="InterPro" id="IPR026057">
    <property type="entry name" value="TBL_C"/>
</dbReference>
<evidence type="ECO:0000256" key="6">
    <source>
        <dbReference type="ARBA" id="ARBA00022989"/>
    </source>
</evidence>
<keyword evidence="10" id="KW-0325">Glycoprotein</keyword>
<protein>
    <submittedName>
        <fullName evidence="14">Uncharacterized protein</fullName>
    </submittedName>
</protein>
<comment type="subcellular location">
    <subcellularLocation>
        <location evidence="1">Golgi apparatus membrane</location>
        <topology evidence="1">Single-pass type II membrane protein</topology>
    </subcellularLocation>
</comment>
<organism evidence="14">
    <name type="scientific">Oryza meridionalis</name>
    <dbReference type="NCBI Taxonomy" id="40149"/>
    <lineage>
        <taxon>Eukaryota</taxon>
        <taxon>Viridiplantae</taxon>
        <taxon>Streptophyta</taxon>
        <taxon>Embryophyta</taxon>
        <taxon>Tracheophyta</taxon>
        <taxon>Spermatophyta</taxon>
        <taxon>Magnoliopsida</taxon>
        <taxon>Liliopsida</taxon>
        <taxon>Poales</taxon>
        <taxon>Poaceae</taxon>
        <taxon>BOP clade</taxon>
        <taxon>Oryzoideae</taxon>
        <taxon>Oryzeae</taxon>
        <taxon>Oryzinae</taxon>
        <taxon>Oryza</taxon>
    </lineage>
</organism>
<evidence type="ECO:0000256" key="7">
    <source>
        <dbReference type="ARBA" id="ARBA00023034"/>
    </source>
</evidence>
<keyword evidence="7" id="KW-0333">Golgi apparatus</keyword>
<feature type="compositionally biased region" description="Pro residues" evidence="11">
    <location>
        <begin position="15"/>
        <end position="27"/>
    </location>
</feature>
<evidence type="ECO:0000259" key="12">
    <source>
        <dbReference type="Pfam" id="PF13839"/>
    </source>
</evidence>